<dbReference type="InterPro" id="IPR035992">
    <property type="entry name" value="Ricin_B-like_lectins"/>
</dbReference>
<dbReference type="SUPFAM" id="SSF55486">
    <property type="entry name" value="Metalloproteases ('zincins'), catalytic domain"/>
    <property type="match status" value="2"/>
</dbReference>
<dbReference type="Gene3D" id="2.80.10.50">
    <property type="match status" value="1"/>
</dbReference>
<sequence>MHTLLLFLGITFIFTSNATLLSTSDTFELKLKIGNGLDLWCLTEDIHGSWKSEIVVRECDGSFAQLWTLDANGFLKNYGNLDLCLVQGNKVAKFIKCDGRNLSNYVYSSDGTIRLHRNQLFALRVKRKQMRNIFNRDKLPVSVKKIFNRSPRDNEVWTMTKTLESSMPSVHQSFSPSLSPISIPSCTTYSPSSIADNHPSTHPISSRSDEPNQVSSMSPSSSPSSISTETNSPTYDRSRNFHISLMNMGNDTTFDTEFRKAATRWEEIIVEKLSKHEKVDSNDFDLFDGTFQNAVNVEVDDVLIGYSIENIDGPGDILGYAGPVFVRQVFDDSGNVKAMSTISGIMKFDIDDFQSFDQTDVELVILHEIGHVLGIGSLFGFMCGTECSEGNTTYTCSEAANEYKIIKNSTSLEIDGESCGHWDEDAFLHGNASELMTPYFEEGIYQPISSVSVAALADFGYKVDLHAADPWIPEEGSRFLLESEHTVLKPHRTFSTENISHTRAKVFDSK</sequence>
<feature type="compositionally biased region" description="Polar residues" evidence="1">
    <location>
        <begin position="189"/>
        <end position="214"/>
    </location>
</feature>
<evidence type="ECO:0000313" key="3">
    <source>
        <dbReference type="EMBL" id="GFH51136.1"/>
    </source>
</evidence>
<organism evidence="3 4">
    <name type="scientific">Chaetoceros tenuissimus</name>
    <dbReference type="NCBI Taxonomy" id="426638"/>
    <lineage>
        <taxon>Eukaryota</taxon>
        <taxon>Sar</taxon>
        <taxon>Stramenopiles</taxon>
        <taxon>Ochrophyta</taxon>
        <taxon>Bacillariophyta</taxon>
        <taxon>Coscinodiscophyceae</taxon>
        <taxon>Chaetocerotophycidae</taxon>
        <taxon>Chaetocerotales</taxon>
        <taxon>Chaetocerotaceae</taxon>
        <taxon>Chaetoceros</taxon>
    </lineage>
</organism>
<reference evidence="3 4" key="1">
    <citation type="journal article" date="2021" name="Sci. Rep.">
        <title>The genome of the diatom Chaetoceros tenuissimus carries an ancient integrated fragment of an extant virus.</title>
        <authorList>
            <person name="Hongo Y."/>
            <person name="Kimura K."/>
            <person name="Takaki Y."/>
            <person name="Yoshida Y."/>
            <person name="Baba S."/>
            <person name="Kobayashi G."/>
            <person name="Nagasaki K."/>
            <person name="Hano T."/>
            <person name="Tomaru Y."/>
        </authorList>
    </citation>
    <scope>NUCLEOTIDE SEQUENCE [LARGE SCALE GENOMIC DNA]</scope>
    <source>
        <strain evidence="3 4">NIES-3715</strain>
    </source>
</reference>
<evidence type="ECO:0000313" key="4">
    <source>
        <dbReference type="Proteomes" id="UP001054902"/>
    </source>
</evidence>
<keyword evidence="4" id="KW-1185">Reference proteome</keyword>
<evidence type="ECO:0000256" key="2">
    <source>
        <dbReference type="SAM" id="SignalP"/>
    </source>
</evidence>
<dbReference type="InterPro" id="IPR024079">
    <property type="entry name" value="MetalloPept_cat_dom_sf"/>
</dbReference>
<evidence type="ECO:0000256" key="1">
    <source>
        <dbReference type="SAM" id="MobiDB-lite"/>
    </source>
</evidence>
<dbReference type="Gene3D" id="3.90.132.10">
    <property type="entry name" value="Leishmanolysin , domain 2"/>
    <property type="match status" value="1"/>
</dbReference>
<dbReference type="Proteomes" id="UP001054902">
    <property type="component" value="Unassembled WGS sequence"/>
</dbReference>
<accession>A0AAD3H5L1</accession>
<gene>
    <name evidence="3" type="ORF">CTEN210_07612</name>
</gene>
<dbReference type="GO" id="GO:0008237">
    <property type="term" value="F:metallopeptidase activity"/>
    <property type="evidence" value="ECO:0007669"/>
    <property type="project" value="InterPro"/>
</dbReference>
<feature type="chain" id="PRO_5042201859" description="Ricin B lectin domain-containing protein" evidence="2">
    <location>
        <begin position="19"/>
        <end position="510"/>
    </location>
</feature>
<keyword evidence="2" id="KW-0732">Signal</keyword>
<protein>
    <recommendedName>
        <fullName evidence="5">Ricin B lectin domain-containing protein</fullName>
    </recommendedName>
</protein>
<feature type="compositionally biased region" description="Low complexity" evidence="1">
    <location>
        <begin position="215"/>
        <end position="234"/>
    </location>
</feature>
<feature type="region of interest" description="Disordered" evidence="1">
    <location>
        <begin position="189"/>
        <end position="237"/>
    </location>
</feature>
<dbReference type="SUPFAM" id="SSF50370">
    <property type="entry name" value="Ricin B-like lectins"/>
    <property type="match status" value="1"/>
</dbReference>
<proteinExistence type="predicted"/>
<dbReference type="Gene3D" id="3.40.390.10">
    <property type="entry name" value="Collagenase (Catalytic Domain)"/>
    <property type="match status" value="1"/>
</dbReference>
<dbReference type="EMBL" id="BLLK01000045">
    <property type="protein sequence ID" value="GFH51136.1"/>
    <property type="molecule type" value="Genomic_DNA"/>
</dbReference>
<evidence type="ECO:0008006" key="5">
    <source>
        <dbReference type="Google" id="ProtNLM"/>
    </source>
</evidence>
<name>A0AAD3H5L1_9STRA</name>
<dbReference type="PROSITE" id="PS50231">
    <property type="entry name" value="RICIN_B_LECTIN"/>
    <property type="match status" value="1"/>
</dbReference>
<feature type="signal peptide" evidence="2">
    <location>
        <begin position="1"/>
        <end position="18"/>
    </location>
</feature>
<comment type="caution">
    <text evidence="3">The sequence shown here is derived from an EMBL/GenBank/DDBJ whole genome shotgun (WGS) entry which is preliminary data.</text>
</comment>
<dbReference type="AlphaFoldDB" id="A0AAD3H5L1"/>